<dbReference type="Pfam" id="PF02369">
    <property type="entry name" value="Big_1"/>
    <property type="match status" value="3"/>
</dbReference>
<dbReference type="PROSITE" id="PS51127">
    <property type="entry name" value="BIG1"/>
    <property type="match status" value="3"/>
</dbReference>
<feature type="domain" description="Big-1" evidence="2">
    <location>
        <begin position="618"/>
        <end position="708"/>
    </location>
</feature>
<dbReference type="GO" id="GO:0007155">
    <property type="term" value="P:cell adhesion"/>
    <property type="evidence" value="ECO:0007669"/>
    <property type="project" value="InterPro"/>
</dbReference>
<dbReference type="RefSeq" id="WP_323868583.1">
    <property type="nucleotide sequence ID" value="NZ_JACXBF010000126.1"/>
</dbReference>
<dbReference type="EMBL" id="JACXBF010000126">
    <property type="protein sequence ID" value="MBD2799924.1"/>
    <property type="molecule type" value="Genomic_DNA"/>
</dbReference>
<dbReference type="InterPro" id="IPR003535">
    <property type="entry name" value="Intimin/invasin_bac"/>
</dbReference>
<protein>
    <submittedName>
        <fullName evidence="3">Inverse autotransporter beta domain-containing protein</fullName>
    </submittedName>
</protein>
<sequence length="897" mass="99610">MLQKFQFSLLNNVYSLIISLLSLLLSFSSQGTSEYQHKDNFSTHKLAEITSQLGHQFNQSQSPTDAAQAIAAQQLSSAVTATFTPWLNQFGNVRFSLPFDHTFSLKEAALDWVLPWYTTPTDAAFSQWGAKAGQGQATTHLGMGYRYLADNWLWGANAFWDAEWLAQHHCYSIGIEAWHDNLKLSANLYQRLSGWKASRKVTDYDARPANGWDIRAEGGLPVLPHWSGQVVFEQYDGQEVNLFGDSKRQRNPYSLTAGLTYTPVPLITLGADVRQGKQDQRDSRFTLALNYQLGVPLAQQLDPNAVAPLRSLTFKRTDFVNRRHDMVLDHRKQTLMTLDFPAQIIGEAGKTVTFTPRITAKYPLARLELRADELHRAGGKIVHQMPDKVTLLLPKARDKMIRLSGIAIDRHGNRSPPSETTIFIQPTETHVQVTANRTQAKADGQDSVRYTVVVKDRDGEPVSDQTVNWSSDKGELSQAIQKTDAQGLATVLLRSHHHGEHRVQVSVGEHVTVALPVHFSAALKSVITTDKTQARADGQDAVTFTVTVKDAAGIPIPHQAVIWHTDNGVLSSVETRTDSKGEAHVQLTSTVAGEHRVWAQVDDETVTAPTLWFDDVLAATFRADKPRIIANGQDSATLTVTVKKLTGQPAVGLPVWWRSNHGHFTTAQIHTDKNGEARATLTSQKAGPASVTAIIDDWEVISPIVKFIPPLRVADTVAVDSQGGNANQKSFGPRGPTVFWRGAKFRIITDGHTGRVNWQSDSPAVIISGDTVVIQQQPDGARLTGTDETGQQVILTLTSYIWFERSGLTKDFYFNATQICQSLGSQVAPKYAFERLYEEWGNFHYYEGWVREFYVVSTDYLSTYASQSGGQVKWAYSAGRNEWMRNAWVWLAFACGG</sequence>
<organism evidence="3">
    <name type="scientific">Xenorhabdus szentirmaii</name>
    <dbReference type="NCBI Taxonomy" id="290112"/>
    <lineage>
        <taxon>Bacteria</taxon>
        <taxon>Pseudomonadati</taxon>
        <taxon>Pseudomonadota</taxon>
        <taxon>Gammaproteobacteria</taxon>
        <taxon>Enterobacterales</taxon>
        <taxon>Morganellaceae</taxon>
        <taxon>Xenorhabdus</taxon>
    </lineage>
</organism>
<dbReference type="InterPro" id="IPR024519">
    <property type="entry name" value="IAT_beta"/>
</dbReference>
<gene>
    <name evidence="3" type="ORF">ID854_05500</name>
</gene>
<dbReference type="PRINTS" id="PR01369">
    <property type="entry name" value="INTIMIN"/>
</dbReference>
<dbReference type="InterPro" id="IPR038177">
    <property type="entry name" value="IAT_beta_sf"/>
</dbReference>
<dbReference type="InterPro" id="IPR003344">
    <property type="entry name" value="Big_1_dom"/>
</dbReference>
<dbReference type="SMART" id="SM00634">
    <property type="entry name" value="BID_1"/>
    <property type="match status" value="3"/>
</dbReference>
<comment type="caution">
    <text evidence="3">The sequence shown here is derived from an EMBL/GenBank/DDBJ whole genome shotgun (WGS) entry which is preliminary data.</text>
</comment>
<feature type="domain" description="Big-1" evidence="2">
    <location>
        <begin position="524"/>
        <end position="614"/>
    </location>
</feature>
<dbReference type="Gene3D" id="2.40.160.160">
    <property type="entry name" value="Inverse autotransporter, beta-domain"/>
    <property type="match status" value="1"/>
</dbReference>
<dbReference type="SUPFAM" id="SSF49373">
    <property type="entry name" value="Invasin/intimin cell-adhesion fragments"/>
    <property type="match status" value="3"/>
</dbReference>
<evidence type="ECO:0000259" key="2">
    <source>
        <dbReference type="PROSITE" id="PS51127"/>
    </source>
</evidence>
<proteinExistence type="inferred from homology"/>
<dbReference type="AlphaFoldDB" id="A0AAW3YS40"/>
<reference evidence="3" key="1">
    <citation type="submission" date="2020-09" db="EMBL/GenBank/DDBJ databases">
        <authorList>
            <person name="Palma L."/>
            <person name="Caballero P."/>
            <person name="Berry C."/>
            <person name="Del Valle E."/>
        </authorList>
    </citation>
    <scope>NUCLEOTIDE SEQUENCE</scope>
    <source>
        <strain evidence="3">M</strain>
    </source>
</reference>
<evidence type="ECO:0000256" key="1">
    <source>
        <dbReference type="ARBA" id="ARBA00010116"/>
    </source>
</evidence>
<accession>A0AAW3YS40</accession>
<comment type="similarity">
    <text evidence="1">Belongs to the intimin/invasin family.</text>
</comment>
<dbReference type="InterPro" id="IPR008964">
    <property type="entry name" value="Invasin/intimin_cell_adhesion"/>
</dbReference>
<dbReference type="PANTHER" id="PTHR39576">
    <property type="entry name" value="ATTACHING AND EFFACING PROTEIN HOMOLOG-RELATED-RELATED"/>
    <property type="match status" value="1"/>
</dbReference>
<dbReference type="InterPro" id="IPR051715">
    <property type="entry name" value="Intimin-Invasin_domain"/>
</dbReference>
<name>A0AAW3YS40_9GAMM</name>
<feature type="domain" description="Big-1" evidence="2">
    <location>
        <begin position="430"/>
        <end position="520"/>
    </location>
</feature>
<dbReference type="Pfam" id="PF11924">
    <property type="entry name" value="IAT_beta"/>
    <property type="match status" value="1"/>
</dbReference>
<evidence type="ECO:0000313" key="3">
    <source>
        <dbReference type="EMBL" id="MBD2799924.1"/>
    </source>
</evidence>
<dbReference type="PANTHER" id="PTHR39576:SF2">
    <property type="entry name" value="ATTACHING AND EFFACING PROTEIN HOMOLOG-RELATED"/>
    <property type="match status" value="1"/>
</dbReference>
<reference evidence="3" key="2">
    <citation type="journal article" date="2024" name="Toxins">
        <title>Genome Sequence Analysis of Native Xenorhabdus Strains Isolated from Entomopathogenic Nematodes in Argentina.</title>
        <authorList>
            <person name="Palma L."/>
            <person name="Frizzo L."/>
            <person name="Kaiser S."/>
            <person name="Berry C."/>
            <person name="Caballero P."/>
            <person name="Bode H.B."/>
            <person name="Del Valle E.E."/>
        </authorList>
    </citation>
    <scope>NUCLEOTIDE SEQUENCE</scope>
    <source>
        <strain evidence="3">M</strain>
    </source>
</reference>
<dbReference type="GO" id="GO:0009279">
    <property type="term" value="C:cell outer membrane"/>
    <property type="evidence" value="ECO:0007669"/>
    <property type="project" value="TreeGrafter"/>
</dbReference>
<dbReference type="Proteomes" id="UP001193920">
    <property type="component" value="Unassembled WGS sequence"/>
</dbReference>
<dbReference type="InterPro" id="IPR013783">
    <property type="entry name" value="Ig-like_fold"/>
</dbReference>
<dbReference type="Gene3D" id="2.60.40.10">
    <property type="entry name" value="Immunoglobulins"/>
    <property type="match status" value="3"/>
</dbReference>